<organism evidence="1 2">
    <name type="scientific">Taxus chinensis</name>
    <name type="common">Chinese yew</name>
    <name type="synonym">Taxus wallichiana var. chinensis</name>
    <dbReference type="NCBI Taxonomy" id="29808"/>
    <lineage>
        <taxon>Eukaryota</taxon>
        <taxon>Viridiplantae</taxon>
        <taxon>Streptophyta</taxon>
        <taxon>Embryophyta</taxon>
        <taxon>Tracheophyta</taxon>
        <taxon>Spermatophyta</taxon>
        <taxon>Pinopsida</taxon>
        <taxon>Pinidae</taxon>
        <taxon>Conifers II</taxon>
        <taxon>Cupressales</taxon>
        <taxon>Taxaceae</taxon>
        <taxon>Taxus</taxon>
    </lineage>
</organism>
<comment type="caution">
    <text evidence="1">The sequence shown here is derived from an EMBL/GenBank/DDBJ whole genome shotgun (WGS) entry which is preliminary data.</text>
</comment>
<accession>A0AA38CKU8</accession>
<protein>
    <submittedName>
        <fullName evidence="1">Uncharacterized protein</fullName>
    </submittedName>
</protein>
<keyword evidence="2" id="KW-1185">Reference proteome</keyword>
<gene>
    <name evidence="1" type="ORF">KI387_029731</name>
</gene>
<evidence type="ECO:0000313" key="1">
    <source>
        <dbReference type="EMBL" id="KAH9298049.1"/>
    </source>
</evidence>
<dbReference type="Proteomes" id="UP000824469">
    <property type="component" value="Unassembled WGS sequence"/>
</dbReference>
<proteinExistence type="predicted"/>
<feature type="non-terminal residue" evidence="1">
    <location>
        <position position="137"/>
    </location>
</feature>
<dbReference type="AlphaFoldDB" id="A0AA38CKU8"/>
<evidence type="ECO:0000313" key="2">
    <source>
        <dbReference type="Proteomes" id="UP000824469"/>
    </source>
</evidence>
<dbReference type="EMBL" id="JAHRHJ020000010">
    <property type="protein sequence ID" value="KAH9298049.1"/>
    <property type="molecule type" value="Genomic_DNA"/>
</dbReference>
<sequence length="137" mass="15797">MKKETSDSMREFIERYDRVIRRIPEDVVPTENNLKRFLISAFPSEVGFFLRRAQPGTLMEAKDYAIEMDDDVILFGKVKGPNGNKKGQNSNYVITDPMFQKMANDLVALKKKLSHITMWNASKKQNPPDRPRITPPP</sequence>
<name>A0AA38CKU8_TAXCH</name>
<reference evidence="1 2" key="1">
    <citation type="journal article" date="2021" name="Nat. Plants">
        <title>The Taxus genome provides insights into paclitaxel biosynthesis.</title>
        <authorList>
            <person name="Xiong X."/>
            <person name="Gou J."/>
            <person name="Liao Q."/>
            <person name="Li Y."/>
            <person name="Zhou Q."/>
            <person name="Bi G."/>
            <person name="Li C."/>
            <person name="Du R."/>
            <person name="Wang X."/>
            <person name="Sun T."/>
            <person name="Guo L."/>
            <person name="Liang H."/>
            <person name="Lu P."/>
            <person name="Wu Y."/>
            <person name="Zhang Z."/>
            <person name="Ro D.K."/>
            <person name="Shang Y."/>
            <person name="Huang S."/>
            <person name="Yan J."/>
        </authorList>
    </citation>
    <scope>NUCLEOTIDE SEQUENCE [LARGE SCALE GENOMIC DNA]</scope>
    <source>
        <strain evidence="1">Ta-2019</strain>
    </source>
</reference>